<dbReference type="GO" id="GO:0160107">
    <property type="term" value="F:tRNA (adenine(58)-N1)-methyltransferase activity"/>
    <property type="evidence" value="ECO:0007669"/>
    <property type="project" value="UniProtKB-EC"/>
</dbReference>
<evidence type="ECO:0000256" key="5">
    <source>
        <dbReference type="ARBA" id="ARBA00022691"/>
    </source>
</evidence>
<dbReference type="EC" id="2.1.1.220" evidence="1"/>
<dbReference type="Gene3D" id="3.40.50.150">
    <property type="entry name" value="Vaccinia Virus protein VP39"/>
    <property type="match status" value="1"/>
</dbReference>
<dbReference type="GO" id="GO:0031515">
    <property type="term" value="C:tRNA (m1A) methyltransferase complex"/>
    <property type="evidence" value="ECO:0007669"/>
    <property type="project" value="InterPro"/>
</dbReference>
<evidence type="ECO:0000256" key="4">
    <source>
        <dbReference type="ARBA" id="ARBA00022679"/>
    </source>
</evidence>
<comment type="caution">
    <text evidence="9">The sequence shown here is derived from an EMBL/GenBank/DDBJ whole genome shotgun (WGS) entry which is preliminary data.</text>
</comment>
<evidence type="ECO:0000256" key="2">
    <source>
        <dbReference type="ARBA" id="ARBA00015963"/>
    </source>
</evidence>
<keyword evidence="6" id="KW-0819">tRNA processing</keyword>
<keyword evidence="4" id="KW-0808">Transferase</keyword>
<organism evidence="9 10">
    <name type="scientific">Coemansia javaensis</name>
    <dbReference type="NCBI Taxonomy" id="2761396"/>
    <lineage>
        <taxon>Eukaryota</taxon>
        <taxon>Fungi</taxon>
        <taxon>Fungi incertae sedis</taxon>
        <taxon>Zoopagomycota</taxon>
        <taxon>Kickxellomycotina</taxon>
        <taxon>Kickxellomycetes</taxon>
        <taxon>Kickxellales</taxon>
        <taxon>Kickxellaceae</taxon>
        <taxon>Coemansia</taxon>
    </lineage>
</organism>
<dbReference type="Pfam" id="PF08704">
    <property type="entry name" value="GCD14"/>
    <property type="match status" value="1"/>
</dbReference>
<dbReference type="PROSITE" id="PS51620">
    <property type="entry name" value="SAM_TRM61"/>
    <property type="match status" value="1"/>
</dbReference>
<accession>A0A9W8LIQ9</accession>
<evidence type="ECO:0000313" key="9">
    <source>
        <dbReference type="EMBL" id="KAJ2780638.1"/>
    </source>
</evidence>
<dbReference type="GO" id="GO:0030488">
    <property type="term" value="P:tRNA methylation"/>
    <property type="evidence" value="ECO:0007669"/>
    <property type="project" value="InterPro"/>
</dbReference>
<reference evidence="9" key="1">
    <citation type="submission" date="2022-07" db="EMBL/GenBank/DDBJ databases">
        <title>Phylogenomic reconstructions and comparative analyses of Kickxellomycotina fungi.</title>
        <authorList>
            <person name="Reynolds N.K."/>
            <person name="Stajich J.E."/>
            <person name="Barry K."/>
            <person name="Grigoriev I.V."/>
            <person name="Crous P."/>
            <person name="Smith M.E."/>
        </authorList>
    </citation>
    <scope>NUCLEOTIDE SEQUENCE</scope>
    <source>
        <strain evidence="9">NBRC 105414</strain>
    </source>
</reference>
<name>A0A9W8LIQ9_9FUNG</name>
<keyword evidence="10" id="KW-1185">Reference proteome</keyword>
<feature type="domain" description="tRNA (adenine(58)-N(1))-methyltransferase catalytic subunit TRM61 C-terminal" evidence="8">
    <location>
        <begin position="79"/>
        <end position="140"/>
    </location>
</feature>
<dbReference type="PANTHER" id="PTHR12133:SF1">
    <property type="entry name" value="TRNA (ADENINE(58)-N(1))-METHYLTRANSFERASE, MITOCHONDRIAL"/>
    <property type="match status" value="1"/>
</dbReference>
<evidence type="ECO:0000256" key="7">
    <source>
        <dbReference type="ARBA" id="ARBA00033309"/>
    </source>
</evidence>
<evidence type="ECO:0000256" key="3">
    <source>
        <dbReference type="ARBA" id="ARBA00022603"/>
    </source>
</evidence>
<keyword evidence="3" id="KW-0489">Methyltransferase</keyword>
<gene>
    <name evidence="9" type="ORF">H4R18_003342</name>
</gene>
<dbReference type="EMBL" id="JANBUL010000130">
    <property type="protein sequence ID" value="KAJ2780638.1"/>
    <property type="molecule type" value="Genomic_DNA"/>
</dbReference>
<evidence type="ECO:0000256" key="6">
    <source>
        <dbReference type="ARBA" id="ARBA00022694"/>
    </source>
</evidence>
<dbReference type="InterPro" id="IPR049470">
    <property type="entry name" value="TRM61_C"/>
</dbReference>
<keyword evidence="5" id="KW-0949">S-adenosyl-L-methionine</keyword>
<evidence type="ECO:0000256" key="1">
    <source>
        <dbReference type="ARBA" id="ARBA00012796"/>
    </source>
</evidence>
<dbReference type="AlphaFoldDB" id="A0A9W8LIQ9"/>
<evidence type="ECO:0000259" key="8">
    <source>
        <dbReference type="Pfam" id="PF08704"/>
    </source>
</evidence>
<sequence length="307" mass="32834">MVLVREGARGGKQALVGPLRAGGEYGTRRGTVRHSDIIGRAARARVDAVTAAGAGGRFMVHFPTLAEYVVLCGRQCTPIYPKDAAAIVAMLDAAPGARLLEAGTGNAGLTMHLARAVGPAGTVFTAERDRARAEHARQTVARFRRGALLPSIAFHVGALGDVVREIVGAADPQLAARLGGSADEQWRAGGNLVAPLFDGVVLDMPTPWTQLPLVFGFLKTDRYAVCYLPNMSQVVELVQRCRPWPLIVEDVVEVDWRSWDVRPAVVRSPEGALAAGEPMVCRPTHTPTGHTAFLVKLRKCAAHHHQA</sequence>
<dbReference type="OrthoDB" id="5585464at2759"/>
<dbReference type="GO" id="GO:0005739">
    <property type="term" value="C:mitochondrion"/>
    <property type="evidence" value="ECO:0007669"/>
    <property type="project" value="TreeGrafter"/>
</dbReference>
<dbReference type="SUPFAM" id="SSF53335">
    <property type="entry name" value="S-adenosyl-L-methionine-dependent methyltransferases"/>
    <property type="match status" value="1"/>
</dbReference>
<evidence type="ECO:0000313" key="10">
    <source>
        <dbReference type="Proteomes" id="UP001140217"/>
    </source>
</evidence>
<dbReference type="InterPro" id="IPR029063">
    <property type="entry name" value="SAM-dependent_MTases_sf"/>
</dbReference>
<dbReference type="Proteomes" id="UP001140217">
    <property type="component" value="Unassembled WGS sequence"/>
</dbReference>
<proteinExistence type="predicted"/>
<dbReference type="InterPro" id="IPR014816">
    <property type="entry name" value="tRNA_MeTrfase_Gcd14"/>
</dbReference>
<protein>
    <recommendedName>
        <fullName evidence="2">tRNA (adenine(58)-N(1))-methyltransferase catalytic subunit TRM61</fullName>
        <ecNumber evidence="1">2.1.1.220</ecNumber>
    </recommendedName>
    <alternativeName>
        <fullName evidence="7">tRNA(m1A58)-methyltransferase subunit TRM61</fullName>
    </alternativeName>
</protein>
<dbReference type="PANTHER" id="PTHR12133">
    <property type="entry name" value="TRNA (ADENINE(58)-N(1))-METHYLTRANSFERASE"/>
    <property type="match status" value="1"/>
</dbReference>